<evidence type="ECO:0000256" key="5">
    <source>
        <dbReference type="ARBA" id="ARBA00022801"/>
    </source>
</evidence>
<reference evidence="11 12" key="1">
    <citation type="submission" date="2019-06" db="EMBL/GenBank/DDBJ databases">
        <title>Cerasibacillus sp. nov., isolated from maize field.</title>
        <authorList>
            <person name="Lin S.-Y."/>
            <person name="Tsai C.-F."/>
            <person name="Young C.-C."/>
        </authorList>
    </citation>
    <scope>NUCLEOTIDE SEQUENCE [LARGE SCALE GENOMIC DNA]</scope>
    <source>
        <strain evidence="11 12">CC-CFT480</strain>
    </source>
</reference>
<keyword evidence="5" id="KW-0378">Hydrolase</keyword>
<proteinExistence type="inferred from homology"/>
<dbReference type="InterPro" id="IPR018392">
    <property type="entry name" value="LysM"/>
</dbReference>
<feature type="region of interest" description="Disordered" evidence="8">
    <location>
        <begin position="68"/>
        <end position="89"/>
    </location>
</feature>
<feature type="domain" description="NlpC/P60" evidence="10">
    <location>
        <begin position="311"/>
        <end position="432"/>
    </location>
</feature>
<dbReference type="SUPFAM" id="SSF54106">
    <property type="entry name" value="LysM domain"/>
    <property type="match status" value="4"/>
</dbReference>
<evidence type="ECO:0000259" key="10">
    <source>
        <dbReference type="PROSITE" id="PS51935"/>
    </source>
</evidence>
<evidence type="ECO:0000256" key="4">
    <source>
        <dbReference type="ARBA" id="ARBA00022737"/>
    </source>
</evidence>
<dbReference type="AlphaFoldDB" id="A0A5C8P0H8"/>
<dbReference type="InterPro" id="IPR000064">
    <property type="entry name" value="NLP_P60_dom"/>
</dbReference>
<dbReference type="SMART" id="SM00257">
    <property type="entry name" value="LysM"/>
    <property type="match status" value="4"/>
</dbReference>
<protein>
    <submittedName>
        <fullName evidence="11">LysM peptidoglycan-binding domain-containing protein</fullName>
    </submittedName>
</protein>
<feature type="compositionally biased region" description="Low complexity" evidence="8">
    <location>
        <begin position="212"/>
        <end position="238"/>
    </location>
</feature>
<keyword evidence="3" id="KW-0732">Signal</keyword>
<dbReference type="GO" id="GO:0008234">
    <property type="term" value="F:cysteine-type peptidase activity"/>
    <property type="evidence" value="ECO:0007669"/>
    <property type="project" value="UniProtKB-KW"/>
</dbReference>
<dbReference type="CDD" id="cd00118">
    <property type="entry name" value="LysM"/>
    <property type="match status" value="4"/>
</dbReference>
<dbReference type="PANTHER" id="PTHR33734:SF22">
    <property type="entry name" value="MEMBRANE-BOUND LYTIC MUREIN TRANSGLYCOSYLASE D"/>
    <property type="match status" value="1"/>
</dbReference>
<dbReference type="InterPro" id="IPR038765">
    <property type="entry name" value="Papain-like_cys_pep_sf"/>
</dbReference>
<evidence type="ECO:0000256" key="3">
    <source>
        <dbReference type="ARBA" id="ARBA00022729"/>
    </source>
</evidence>
<feature type="compositionally biased region" description="Low complexity" evidence="8">
    <location>
        <begin position="283"/>
        <end position="311"/>
    </location>
</feature>
<dbReference type="GO" id="GO:0008932">
    <property type="term" value="F:lytic endotransglycosylase activity"/>
    <property type="evidence" value="ECO:0007669"/>
    <property type="project" value="TreeGrafter"/>
</dbReference>
<evidence type="ECO:0000313" key="12">
    <source>
        <dbReference type="Proteomes" id="UP000321574"/>
    </source>
</evidence>
<name>A0A5C8P0H8_9BACI</name>
<keyword evidence="4" id="KW-0677">Repeat</keyword>
<dbReference type="Gene3D" id="3.90.1720.10">
    <property type="entry name" value="endopeptidase domain like (from Nostoc punctiforme)"/>
    <property type="match status" value="1"/>
</dbReference>
<keyword evidence="2" id="KW-0645">Protease</keyword>
<feature type="region of interest" description="Disordered" evidence="8">
    <location>
        <begin position="209"/>
        <end position="238"/>
    </location>
</feature>
<feature type="domain" description="LysM" evidence="9">
    <location>
        <begin position="91"/>
        <end position="134"/>
    </location>
</feature>
<keyword evidence="6" id="KW-0788">Thiol protease</keyword>
<dbReference type="Proteomes" id="UP000321574">
    <property type="component" value="Unassembled WGS sequence"/>
</dbReference>
<feature type="domain" description="LysM" evidence="9">
    <location>
        <begin position="164"/>
        <end position="207"/>
    </location>
</feature>
<dbReference type="PANTHER" id="PTHR33734">
    <property type="entry name" value="LYSM DOMAIN-CONTAINING GPI-ANCHORED PROTEIN 2"/>
    <property type="match status" value="1"/>
</dbReference>
<evidence type="ECO:0000256" key="2">
    <source>
        <dbReference type="ARBA" id="ARBA00022670"/>
    </source>
</evidence>
<dbReference type="SUPFAM" id="SSF54001">
    <property type="entry name" value="Cysteine proteinases"/>
    <property type="match status" value="1"/>
</dbReference>
<keyword evidence="7" id="KW-0961">Cell wall biogenesis/degradation</keyword>
<dbReference type="GO" id="GO:0006508">
    <property type="term" value="P:proteolysis"/>
    <property type="evidence" value="ECO:0007669"/>
    <property type="project" value="UniProtKB-KW"/>
</dbReference>
<dbReference type="PROSITE" id="PS51782">
    <property type="entry name" value="LYSM"/>
    <property type="match status" value="4"/>
</dbReference>
<keyword evidence="12" id="KW-1185">Reference proteome</keyword>
<dbReference type="OrthoDB" id="9813368at2"/>
<feature type="region of interest" description="Disordered" evidence="8">
    <location>
        <begin position="282"/>
        <end position="312"/>
    </location>
</feature>
<dbReference type="Pfam" id="PF01476">
    <property type="entry name" value="LysM"/>
    <property type="match status" value="4"/>
</dbReference>
<feature type="region of interest" description="Disordered" evidence="8">
    <location>
        <begin position="136"/>
        <end position="165"/>
    </location>
</feature>
<sequence>MGVTAGAFIASAFLSAQTADAASHKVKQGDSLWLIAQKYSTTVSHLKDLNNLTSDIIFPNQTLQVDGKTATKNNSTSNNKSSNKQSATKGTTYTVKAGDTLSGIAYDHNISLNNLMEWNNLNTTLIFPGDRLAVSKNGSSSSSSGNTSTSGNKNNSSSSSSNASTYVVKSGDTLSEIGSKFGVSVSNLKKWNNLNSSLILVGQKLNVKESKSSGGSTNNSNNGSSSNKGSSSSTNKSTYTVKAGDSLSKISAQYGVSVSDLKKWNNLSSHLIYVGQKLTLKDNGSSSNNSNKGNTSTNKGSSSNKGNTSTGYNVNKLIQTAKSVMGVPYVWGGQSPSGFDCSGFIHFAYNDAGMKMGRTNTGGYYNRSYHINNPQPGDLVFFSGTYKSGISHMGIYLGNGDFIHAGSSTGVTIANVSNSYWSKHFDSYKRFY</sequence>
<evidence type="ECO:0000256" key="6">
    <source>
        <dbReference type="ARBA" id="ARBA00022807"/>
    </source>
</evidence>
<gene>
    <name evidence="11" type="ORF">FHP05_05085</name>
</gene>
<dbReference type="PROSITE" id="PS51935">
    <property type="entry name" value="NLPC_P60"/>
    <property type="match status" value="1"/>
</dbReference>
<feature type="domain" description="LysM" evidence="9">
    <location>
        <begin position="22"/>
        <end position="65"/>
    </location>
</feature>
<feature type="domain" description="LysM" evidence="9">
    <location>
        <begin position="237"/>
        <end position="280"/>
    </location>
</feature>
<evidence type="ECO:0000313" key="11">
    <source>
        <dbReference type="EMBL" id="TXL66871.1"/>
    </source>
</evidence>
<comment type="similarity">
    <text evidence="1">Belongs to the peptidase C40 family.</text>
</comment>
<evidence type="ECO:0000259" key="9">
    <source>
        <dbReference type="PROSITE" id="PS51782"/>
    </source>
</evidence>
<evidence type="ECO:0000256" key="7">
    <source>
        <dbReference type="ARBA" id="ARBA00023316"/>
    </source>
</evidence>
<dbReference type="Gene3D" id="3.10.350.10">
    <property type="entry name" value="LysM domain"/>
    <property type="match status" value="4"/>
</dbReference>
<dbReference type="Pfam" id="PF00877">
    <property type="entry name" value="NLPC_P60"/>
    <property type="match status" value="1"/>
</dbReference>
<dbReference type="EMBL" id="VDUW01000002">
    <property type="protein sequence ID" value="TXL66871.1"/>
    <property type="molecule type" value="Genomic_DNA"/>
</dbReference>
<dbReference type="InterPro" id="IPR036779">
    <property type="entry name" value="LysM_dom_sf"/>
</dbReference>
<comment type="caution">
    <text evidence="11">The sequence shown here is derived from an EMBL/GenBank/DDBJ whole genome shotgun (WGS) entry which is preliminary data.</text>
</comment>
<accession>A0A5C8P0H8</accession>
<dbReference type="GO" id="GO:0071555">
    <property type="term" value="P:cell wall organization"/>
    <property type="evidence" value="ECO:0007669"/>
    <property type="project" value="UniProtKB-KW"/>
</dbReference>
<evidence type="ECO:0000256" key="8">
    <source>
        <dbReference type="SAM" id="MobiDB-lite"/>
    </source>
</evidence>
<evidence type="ECO:0000256" key="1">
    <source>
        <dbReference type="ARBA" id="ARBA00007074"/>
    </source>
</evidence>
<organism evidence="11 12">
    <name type="scientific">Cerasibacillus terrae</name>
    <dbReference type="NCBI Taxonomy" id="2498845"/>
    <lineage>
        <taxon>Bacteria</taxon>
        <taxon>Bacillati</taxon>
        <taxon>Bacillota</taxon>
        <taxon>Bacilli</taxon>
        <taxon>Bacillales</taxon>
        <taxon>Bacillaceae</taxon>
        <taxon>Cerasibacillus</taxon>
    </lineage>
</organism>